<reference evidence="2" key="1">
    <citation type="submission" date="2023-03" db="EMBL/GenBank/DDBJ databases">
        <authorList>
            <person name="Steffen K."/>
            <person name="Cardenas P."/>
        </authorList>
    </citation>
    <scope>NUCLEOTIDE SEQUENCE</scope>
</reference>
<keyword evidence="1" id="KW-0812">Transmembrane</keyword>
<proteinExistence type="predicted"/>
<evidence type="ECO:0000313" key="3">
    <source>
        <dbReference type="Proteomes" id="UP001174909"/>
    </source>
</evidence>
<protein>
    <submittedName>
        <fullName evidence="2">Uncharacterized protein</fullName>
    </submittedName>
</protein>
<name>A0AA35TNH5_GEOBA</name>
<gene>
    <name evidence="2" type="ORF">GBAR_LOCUS27910</name>
</gene>
<dbReference type="AlphaFoldDB" id="A0AA35TNH5"/>
<keyword evidence="3" id="KW-1185">Reference proteome</keyword>
<dbReference type="Proteomes" id="UP001174909">
    <property type="component" value="Unassembled WGS sequence"/>
</dbReference>
<keyword evidence="1" id="KW-0472">Membrane</keyword>
<evidence type="ECO:0000313" key="2">
    <source>
        <dbReference type="EMBL" id="CAI8050883.1"/>
    </source>
</evidence>
<feature type="transmembrane region" description="Helical" evidence="1">
    <location>
        <begin position="187"/>
        <end position="207"/>
    </location>
</feature>
<comment type="caution">
    <text evidence="2">The sequence shown here is derived from an EMBL/GenBank/DDBJ whole genome shotgun (WGS) entry which is preliminary data.</text>
</comment>
<organism evidence="2 3">
    <name type="scientific">Geodia barretti</name>
    <name type="common">Barrett's horny sponge</name>
    <dbReference type="NCBI Taxonomy" id="519541"/>
    <lineage>
        <taxon>Eukaryota</taxon>
        <taxon>Metazoa</taxon>
        <taxon>Porifera</taxon>
        <taxon>Demospongiae</taxon>
        <taxon>Heteroscleromorpha</taxon>
        <taxon>Tetractinellida</taxon>
        <taxon>Astrophorina</taxon>
        <taxon>Geodiidae</taxon>
        <taxon>Geodia</taxon>
    </lineage>
</organism>
<keyword evidence="1" id="KW-1133">Transmembrane helix</keyword>
<sequence>MEDKSLSVNGLLILAILIGGAGFSAAYAHTTVSVEQYDIEVGWGIEPPVVGLKNDIVFGISVPGEVEGAKTGVQSAFQNLEATVKFGGLSKELDINADTRAGHYRSPIIPTKTGSMTVNVAGEINGVPVDVDIPIEDVETTAVLDFPPRSSAGDGDIASLKAAMSALQRDLESGTATGQDAGPAYDFAVFGMSLGAAGVVLAVVAMLKKRK</sequence>
<dbReference type="EMBL" id="CASHTH010003886">
    <property type="protein sequence ID" value="CAI8050883.1"/>
    <property type="molecule type" value="Genomic_DNA"/>
</dbReference>
<evidence type="ECO:0000256" key="1">
    <source>
        <dbReference type="SAM" id="Phobius"/>
    </source>
</evidence>
<accession>A0AA35TNH5</accession>